<protein>
    <submittedName>
        <fullName evidence="1">Uncharacterized protein</fullName>
    </submittedName>
</protein>
<evidence type="ECO:0000313" key="2">
    <source>
        <dbReference type="Proteomes" id="UP000244773"/>
    </source>
</evidence>
<dbReference type="EMBL" id="KY322437">
    <property type="protein sequence ID" value="AUF82223.1"/>
    <property type="molecule type" value="Genomic_DNA"/>
</dbReference>
<evidence type="ECO:0000313" key="1">
    <source>
        <dbReference type="EMBL" id="AUF82223.1"/>
    </source>
</evidence>
<proteinExistence type="predicted"/>
<gene>
    <name evidence="1" type="ORF">TetV_131</name>
</gene>
<dbReference type="Proteomes" id="UP000244773">
    <property type="component" value="Segment"/>
</dbReference>
<name>A0A2P0VMW4_9VIRU</name>
<organism evidence="1">
    <name type="scientific">Tetraselmis virus 1</name>
    <dbReference type="NCBI Taxonomy" id="2060617"/>
    <lineage>
        <taxon>Viruses</taxon>
        <taxon>Varidnaviria</taxon>
        <taxon>Bamfordvirae</taxon>
        <taxon>Nucleocytoviricota</taxon>
        <taxon>Megaviricetes</taxon>
        <taxon>Imitervirales</taxon>
        <taxon>Allomimiviridae</taxon>
        <taxon>Oceanusvirus</taxon>
        <taxon>Oceanusvirus kaneohense</taxon>
    </lineage>
</organism>
<reference evidence="1" key="1">
    <citation type="journal article" date="2018" name="Virology">
        <title>A giant virus infecting green algae encodes key fermentation genes.</title>
        <authorList>
            <person name="Schvarcz C.R."/>
            <person name="Steward G.F."/>
        </authorList>
    </citation>
    <scope>NUCLEOTIDE SEQUENCE [LARGE SCALE GENOMIC DNA]</scope>
</reference>
<sequence>MGSERNQKVDKQIIYGYTTFLNKSYYCMLELVNTHGYVRLLDKKTYSVLASMSVMYYHNTVNIDHFYVDKNVIYLKPFLVITLLCYSTTLLNNNLSNIRLNTDDHMIKDMALENGFSRQQHGNTIIYDKHIVLDYNCFLDRTSQIYEEHKTTFWYRLKQFFSLESRS</sequence>
<accession>A0A2P0VMW4</accession>
<keyword evidence="2" id="KW-1185">Reference proteome</keyword>